<comment type="caution">
    <text evidence="2">The sequence shown here is derived from an EMBL/GenBank/DDBJ whole genome shotgun (WGS) entry which is preliminary data.</text>
</comment>
<accession>A0ABS6ZHW7</accession>
<feature type="non-terminal residue" evidence="2">
    <location>
        <position position="1"/>
    </location>
</feature>
<dbReference type="Gene3D" id="3.10.50.10">
    <property type="match status" value="1"/>
</dbReference>
<dbReference type="Gene3D" id="3.20.20.80">
    <property type="entry name" value="Glycosidases"/>
    <property type="match status" value="1"/>
</dbReference>
<feature type="region of interest" description="Disordered" evidence="1">
    <location>
        <begin position="37"/>
        <end position="87"/>
    </location>
</feature>
<evidence type="ECO:0000256" key="1">
    <source>
        <dbReference type="SAM" id="MobiDB-lite"/>
    </source>
</evidence>
<feature type="compositionally biased region" description="Low complexity" evidence="1">
    <location>
        <begin position="64"/>
        <end position="80"/>
    </location>
</feature>
<dbReference type="Proteomes" id="UP000812013">
    <property type="component" value="Unassembled WGS sequence"/>
</dbReference>
<feature type="compositionally biased region" description="Polar residues" evidence="1">
    <location>
        <begin position="37"/>
        <end position="63"/>
    </location>
</feature>
<gene>
    <name evidence="2" type="ORF">GPJ59_36880</name>
</gene>
<sequence>SETAITKLTRNRVYGYKINLRIAFYGIGWTGVTQTAPGGTSTVPTQSTLSPGNENSKVIKSSRTTTGTTTGTATATDTGPGPHPALATDAPLARRLAGTAHAALAARGSLRRGVARGAEGGRQAEDGYGGARRDGVLGGGQGGVVRGGDGAGVALCRRRLTPQPRGADGG</sequence>
<keyword evidence="3" id="KW-1185">Reference proteome</keyword>
<feature type="compositionally biased region" description="Gly residues" evidence="1">
    <location>
        <begin position="136"/>
        <end position="151"/>
    </location>
</feature>
<feature type="region of interest" description="Disordered" evidence="1">
    <location>
        <begin position="114"/>
        <end position="170"/>
    </location>
</feature>
<dbReference type="EMBL" id="WTFF01000757">
    <property type="protein sequence ID" value="MBW5487231.1"/>
    <property type="molecule type" value="Genomic_DNA"/>
</dbReference>
<proteinExistence type="predicted"/>
<protein>
    <submittedName>
        <fullName evidence="2">Uncharacterized protein</fullName>
    </submittedName>
</protein>
<evidence type="ECO:0000313" key="3">
    <source>
        <dbReference type="Proteomes" id="UP000812013"/>
    </source>
</evidence>
<reference evidence="2 3" key="1">
    <citation type="submission" date="2019-12" db="EMBL/GenBank/DDBJ databases">
        <title>Genome sequence of Streptomyces bambusae.</title>
        <authorList>
            <person name="Bansal K."/>
            <person name="Choksket S."/>
            <person name="Korpole S."/>
            <person name="Patil P.B."/>
        </authorList>
    </citation>
    <scope>NUCLEOTIDE SEQUENCE [LARGE SCALE GENOMIC DNA]</scope>
    <source>
        <strain evidence="2 3">SK60</strain>
    </source>
</reference>
<dbReference type="InterPro" id="IPR029070">
    <property type="entry name" value="Chitinase_insertion_sf"/>
</dbReference>
<evidence type="ECO:0000313" key="2">
    <source>
        <dbReference type="EMBL" id="MBW5487231.1"/>
    </source>
</evidence>
<organism evidence="2 3">
    <name type="scientific">Streptomyces bambusae</name>
    <dbReference type="NCBI Taxonomy" id="1550616"/>
    <lineage>
        <taxon>Bacteria</taxon>
        <taxon>Bacillati</taxon>
        <taxon>Actinomycetota</taxon>
        <taxon>Actinomycetes</taxon>
        <taxon>Kitasatosporales</taxon>
        <taxon>Streptomycetaceae</taxon>
        <taxon>Streptomyces</taxon>
    </lineage>
</organism>
<feature type="non-terminal residue" evidence="2">
    <location>
        <position position="170"/>
    </location>
</feature>
<name>A0ABS6ZHW7_9ACTN</name>